<dbReference type="Pfam" id="PF26125">
    <property type="entry name" value="AcrVA2-like"/>
    <property type="match status" value="1"/>
</dbReference>
<protein>
    <submittedName>
        <fullName evidence="1">Uncharacterized protein</fullName>
    </submittedName>
</protein>
<dbReference type="Proteomes" id="UP000661112">
    <property type="component" value="Unassembled WGS sequence"/>
</dbReference>
<gene>
    <name evidence="1" type="ORF">H6G83_04480</name>
</gene>
<evidence type="ECO:0000313" key="2">
    <source>
        <dbReference type="Proteomes" id="UP000661112"/>
    </source>
</evidence>
<comment type="caution">
    <text evidence="1">The sequence shown here is derived from an EMBL/GenBank/DDBJ whole genome shotgun (WGS) entry which is preliminary data.</text>
</comment>
<sequence>MSKTVFLNAHSCRAETLKLFEKYNKQLLKEIRTERDYQIPKGYISWQQLSAITGLALSTCEVDYVKVDISAFYHSYRLALWFAQDAPLYCLSNSLFEALDNTNALDKPEVFAGWKPSLPSLVVAIPKGVLLSPTGEIDYIVIYCSEPSHPEWNFSRWKNVNIPNLTRKEVSFEWAAVDKGETVWFSGTVVTPQGDLIYDKQFLTNLGKNQIKNRDRDFIERVRNLVINILLSLEFCPEFTGEVLDNEVVQPKGFGNVASDRSNIRRPRWLGKNYQRKHKGVGESTHLSPHTHWRKGHWRLLEPTPGKPWKQSQLIWIEPVLVNG</sequence>
<keyword evidence="2" id="KW-1185">Reference proteome</keyword>
<evidence type="ECO:0000313" key="1">
    <source>
        <dbReference type="EMBL" id="MBD2499882.1"/>
    </source>
</evidence>
<name>A0ABR8D0N6_9NOST</name>
<dbReference type="InterPro" id="IPR058915">
    <property type="entry name" value="AcrVA2-like"/>
</dbReference>
<dbReference type="EMBL" id="JACJSG010000004">
    <property type="protein sequence ID" value="MBD2499882.1"/>
    <property type="molecule type" value="Genomic_DNA"/>
</dbReference>
<organism evidence="1 2">
    <name type="scientific">Anabaena azotica FACHB-119</name>
    <dbReference type="NCBI Taxonomy" id="947527"/>
    <lineage>
        <taxon>Bacteria</taxon>
        <taxon>Bacillati</taxon>
        <taxon>Cyanobacteriota</taxon>
        <taxon>Cyanophyceae</taxon>
        <taxon>Nostocales</taxon>
        <taxon>Nostocaceae</taxon>
        <taxon>Anabaena</taxon>
        <taxon>Anabaena azotica</taxon>
    </lineage>
</organism>
<proteinExistence type="predicted"/>
<accession>A0ABR8D0N6</accession>
<reference evidence="1 2" key="1">
    <citation type="journal article" date="2020" name="ISME J.">
        <title>Comparative genomics reveals insights into cyanobacterial evolution and habitat adaptation.</title>
        <authorList>
            <person name="Chen M.Y."/>
            <person name="Teng W.K."/>
            <person name="Zhao L."/>
            <person name="Hu C.X."/>
            <person name="Zhou Y.K."/>
            <person name="Han B.P."/>
            <person name="Song L.R."/>
            <person name="Shu W.S."/>
        </authorList>
    </citation>
    <scope>NUCLEOTIDE SEQUENCE [LARGE SCALE GENOMIC DNA]</scope>
    <source>
        <strain evidence="1 2">FACHB-119</strain>
    </source>
</reference>
<dbReference type="RefSeq" id="WP_190467569.1">
    <property type="nucleotide sequence ID" value="NZ_JACJSG010000004.1"/>
</dbReference>